<proteinExistence type="predicted"/>
<name>A0A7W6FSN2_9SPHN</name>
<evidence type="ECO:0000313" key="3">
    <source>
        <dbReference type="EMBL" id="MBB3928932.1"/>
    </source>
</evidence>
<feature type="compositionally biased region" description="Basic and acidic residues" evidence="2">
    <location>
        <begin position="416"/>
        <end position="428"/>
    </location>
</feature>
<sequence>MIRTGTLAKVGAGWRLDRNLKVVPPHLVIPGREAENMSRVGDDEWNLGCCFARPAESCDQRIKFTLSTDPDERELIREYLFLALNGGHESRSGNMKPLRPGSLRYTELLIRNVLRDVRTSGIALHDVDQPWLDGWLANLRHLSPTSLVHRIMCIRRLAHYAPMLSFRTIEVTPWGSRSAARVAGYRKGRDENVTRRIPEEISAPALRWAMFYVDHGVDDLITRHRVTSIPIDGPRKRTTIKESDRLLEGYLDRLGEAGGRVPVHENGEPEWAEISRGCGLRKSVLIARQDKIFRAMQVCGTERAGAAQRWTTLPGTSTPWRTYLSSQHVRIAFFPALAACYLVIGLLSGMRSEEIATLARGCLRTIRDANGRHVRYEISGYVLKGRRDAGGARHRWVVVEPVARAIAAAIRLQDHMHDQRSPGERLGDDDPLFTPASIRSPGTSGLTSTKAKRYLNLFADECRRLVEEMVATASNSEARSIQSLYLIPDDGEAGAWHWTTRQLRRTLAWYIASQPFGVVAGMLQYGHASIAMFEGYAGSSESGFRAEIEEERRLAQLGDIVEIYEDWKVGIGPGGPMRTKLVAEFMRVRDQLGDLPGSVVSERRRQKMLANTAVTLHPGYINDCFFYADHALCLRGSEPGTAPAFARCQPSKCPNSVIAKRHAPALHACIADAEEMKIGVVLSPIQRHAIDAQIDLYRQLVEQVEP</sequence>
<keyword evidence="4" id="KW-1185">Reference proteome</keyword>
<reference evidence="3 4" key="1">
    <citation type="submission" date="2020-08" db="EMBL/GenBank/DDBJ databases">
        <title>Genomic Encyclopedia of Type Strains, Phase IV (KMG-IV): sequencing the most valuable type-strain genomes for metagenomic binning, comparative biology and taxonomic classification.</title>
        <authorList>
            <person name="Goeker M."/>
        </authorList>
    </citation>
    <scope>NUCLEOTIDE SEQUENCE [LARGE SCALE GENOMIC DNA]</scope>
    <source>
        <strain evidence="3 4">DSM 26189</strain>
    </source>
</reference>
<dbReference type="AlphaFoldDB" id="A0A7W6FSN2"/>
<dbReference type="InterPro" id="IPR013762">
    <property type="entry name" value="Integrase-like_cat_sf"/>
</dbReference>
<organism evidence="3 4">
    <name type="scientific">Sphingobium jiangsuense</name>
    <dbReference type="NCBI Taxonomy" id="870476"/>
    <lineage>
        <taxon>Bacteria</taxon>
        <taxon>Pseudomonadati</taxon>
        <taxon>Pseudomonadota</taxon>
        <taxon>Alphaproteobacteria</taxon>
        <taxon>Sphingomonadales</taxon>
        <taxon>Sphingomonadaceae</taxon>
        <taxon>Sphingobium</taxon>
    </lineage>
</organism>
<gene>
    <name evidence="3" type="ORF">GGR43_004677</name>
</gene>
<dbReference type="EMBL" id="JACIDT010000047">
    <property type="protein sequence ID" value="MBB3928932.1"/>
    <property type="molecule type" value="Genomic_DNA"/>
</dbReference>
<feature type="region of interest" description="Disordered" evidence="2">
    <location>
        <begin position="416"/>
        <end position="446"/>
    </location>
</feature>
<dbReference type="SUPFAM" id="SSF56349">
    <property type="entry name" value="DNA breaking-rejoining enzymes"/>
    <property type="match status" value="1"/>
</dbReference>
<protein>
    <recommendedName>
        <fullName evidence="5">Integrase</fullName>
    </recommendedName>
</protein>
<keyword evidence="1" id="KW-0233">DNA recombination</keyword>
<dbReference type="InterPro" id="IPR011010">
    <property type="entry name" value="DNA_brk_join_enz"/>
</dbReference>
<dbReference type="GO" id="GO:0006310">
    <property type="term" value="P:DNA recombination"/>
    <property type="evidence" value="ECO:0007669"/>
    <property type="project" value="UniProtKB-KW"/>
</dbReference>
<evidence type="ECO:0008006" key="5">
    <source>
        <dbReference type="Google" id="ProtNLM"/>
    </source>
</evidence>
<comment type="caution">
    <text evidence="3">The sequence shown here is derived from an EMBL/GenBank/DDBJ whole genome shotgun (WGS) entry which is preliminary data.</text>
</comment>
<dbReference type="GO" id="GO:0015074">
    <property type="term" value="P:DNA integration"/>
    <property type="evidence" value="ECO:0007669"/>
    <property type="project" value="InterPro"/>
</dbReference>
<evidence type="ECO:0000313" key="4">
    <source>
        <dbReference type="Proteomes" id="UP000571950"/>
    </source>
</evidence>
<accession>A0A7W6FSN2</accession>
<dbReference type="GO" id="GO:0003677">
    <property type="term" value="F:DNA binding"/>
    <property type="evidence" value="ECO:0007669"/>
    <property type="project" value="InterPro"/>
</dbReference>
<dbReference type="Proteomes" id="UP000571950">
    <property type="component" value="Unassembled WGS sequence"/>
</dbReference>
<evidence type="ECO:0000256" key="1">
    <source>
        <dbReference type="ARBA" id="ARBA00023172"/>
    </source>
</evidence>
<evidence type="ECO:0000256" key="2">
    <source>
        <dbReference type="SAM" id="MobiDB-lite"/>
    </source>
</evidence>
<dbReference type="Gene3D" id="1.10.443.10">
    <property type="entry name" value="Intergrase catalytic core"/>
    <property type="match status" value="1"/>
</dbReference>